<accession>A0A3G9J3V3</accession>
<dbReference type="RefSeq" id="WP_125653741.1">
    <property type="nucleotide sequence ID" value="NZ_AP019308.1"/>
</dbReference>
<name>A0A3G9J3V3_9BACL</name>
<reference evidence="2 3" key="1">
    <citation type="submission" date="2018-11" db="EMBL/GenBank/DDBJ databases">
        <title>Complete genome sequence of Paenibacillus baekrokdamisoli strain KCTC 33723.</title>
        <authorList>
            <person name="Kang S.W."/>
            <person name="Lee K.C."/>
            <person name="Kim K.K."/>
            <person name="Kim J.S."/>
            <person name="Kim D.S."/>
            <person name="Ko S.H."/>
            <person name="Yang S.H."/>
            <person name="Lee J.S."/>
        </authorList>
    </citation>
    <scope>NUCLEOTIDE SEQUENCE [LARGE SCALE GENOMIC DNA]</scope>
    <source>
        <strain evidence="2 3">KCTC 33723</strain>
    </source>
</reference>
<dbReference type="Pfam" id="PF00246">
    <property type="entry name" value="Peptidase_M14"/>
    <property type="match status" value="1"/>
</dbReference>
<dbReference type="Gene3D" id="3.40.630.10">
    <property type="entry name" value="Zn peptidases"/>
    <property type="match status" value="1"/>
</dbReference>
<dbReference type="KEGG" id="pbk:Back11_07380"/>
<evidence type="ECO:0000259" key="1">
    <source>
        <dbReference type="Pfam" id="PF00246"/>
    </source>
</evidence>
<dbReference type="OrthoDB" id="1112800at2"/>
<proteinExistence type="predicted"/>
<dbReference type="InterPro" id="IPR000834">
    <property type="entry name" value="Peptidase_M14"/>
</dbReference>
<dbReference type="EMBL" id="AP019308">
    <property type="protein sequence ID" value="BBH19393.1"/>
    <property type="molecule type" value="Genomic_DNA"/>
</dbReference>
<dbReference type="AlphaFoldDB" id="A0A3G9J3V3"/>
<sequence>MVESFWKSRLVEIVECMSTVSKGNASVLTSSAGGRDIYMVEYGLKEDFGRRANYNSACGAKNPEHYARKGLDAKPVLLIVGGIHGGELEGIVGVMNLIHLLETGVDYRGRRNDYLYENAYRFRLLLIPCMNPDGRARLPVDSLIDVPYEQFVYYMQGSLKDGTLCRWPDCKAVHPIKDASDFLGSYFNDDGINMMHDNFFAPMAKETGALLGLSEREAVDFSVLLHGGANTEIHFPAIHYLPYLIMMRQQAFNSSIEAAYRRQGLPFSLQNQVVVNGEQPACPSFNLTSALHHTCGGMSMEFESNMGLEAPGVKLTADEILDSHFVLFEEMFRFAMKQA</sequence>
<dbReference type="Proteomes" id="UP000275368">
    <property type="component" value="Chromosome"/>
</dbReference>
<dbReference type="GO" id="GO:0008270">
    <property type="term" value="F:zinc ion binding"/>
    <property type="evidence" value="ECO:0007669"/>
    <property type="project" value="InterPro"/>
</dbReference>
<dbReference type="GO" id="GO:0004181">
    <property type="term" value="F:metallocarboxypeptidase activity"/>
    <property type="evidence" value="ECO:0007669"/>
    <property type="project" value="InterPro"/>
</dbReference>
<feature type="domain" description="Peptidase M14" evidence="1">
    <location>
        <begin position="28"/>
        <end position="136"/>
    </location>
</feature>
<gene>
    <name evidence="2" type="ORF">Back11_07380</name>
</gene>
<organism evidence="2 3">
    <name type="scientific">Paenibacillus baekrokdamisoli</name>
    <dbReference type="NCBI Taxonomy" id="1712516"/>
    <lineage>
        <taxon>Bacteria</taxon>
        <taxon>Bacillati</taxon>
        <taxon>Bacillota</taxon>
        <taxon>Bacilli</taxon>
        <taxon>Bacillales</taxon>
        <taxon>Paenibacillaceae</taxon>
        <taxon>Paenibacillus</taxon>
    </lineage>
</organism>
<evidence type="ECO:0000313" key="2">
    <source>
        <dbReference type="EMBL" id="BBH19393.1"/>
    </source>
</evidence>
<dbReference type="GO" id="GO:0006508">
    <property type="term" value="P:proteolysis"/>
    <property type="evidence" value="ECO:0007669"/>
    <property type="project" value="InterPro"/>
</dbReference>
<protein>
    <recommendedName>
        <fullName evidence="1">Peptidase M14 domain-containing protein</fullName>
    </recommendedName>
</protein>
<keyword evidence="3" id="KW-1185">Reference proteome</keyword>
<dbReference type="SUPFAM" id="SSF53187">
    <property type="entry name" value="Zn-dependent exopeptidases"/>
    <property type="match status" value="1"/>
</dbReference>
<evidence type="ECO:0000313" key="3">
    <source>
        <dbReference type="Proteomes" id="UP000275368"/>
    </source>
</evidence>